<dbReference type="AlphaFoldDB" id="A0A9P5LVB7"/>
<evidence type="ECO:0000256" key="1">
    <source>
        <dbReference type="SAM" id="MobiDB-lite"/>
    </source>
</evidence>
<dbReference type="EMBL" id="RCSW01000009">
    <property type="protein sequence ID" value="KAF7944924.1"/>
    <property type="molecule type" value="Genomic_DNA"/>
</dbReference>
<reference evidence="2 3" key="1">
    <citation type="journal article" date="2020" name="Genome Biol. Evol.">
        <title>Comparative genomics of Sclerotiniaceae.</title>
        <authorList>
            <person name="Valero Jimenez C.A."/>
            <person name="Steentjes M."/>
            <person name="Scholten O.E."/>
            <person name="Van Kan J.A.L."/>
        </authorList>
    </citation>
    <scope>NUCLEOTIDE SEQUENCE [LARGE SCALE GENOMIC DNA]</scope>
    <source>
        <strain evidence="2 3">MUCL 94</strain>
    </source>
</reference>
<keyword evidence="3" id="KW-1185">Reference proteome</keyword>
<organism evidence="2 3">
    <name type="scientific">Botrytis byssoidea</name>
    <dbReference type="NCBI Taxonomy" id="139641"/>
    <lineage>
        <taxon>Eukaryota</taxon>
        <taxon>Fungi</taxon>
        <taxon>Dikarya</taxon>
        <taxon>Ascomycota</taxon>
        <taxon>Pezizomycotina</taxon>
        <taxon>Leotiomycetes</taxon>
        <taxon>Helotiales</taxon>
        <taxon>Sclerotiniaceae</taxon>
        <taxon>Botrytis</taxon>
    </lineage>
</organism>
<feature type="region of interest" description="Disordered" evidence="1">
    <location>
        <begin position="216"/>
        <end position="237"/>
    </location>
</feature>
<evidence type="ECO:0000313" key="2">
    <source>
        <dbReference type="EMBL" id="KAF7944924.1"/>
    </source>
</evidence>
<protein>
    <submittedName>
        <fullName evidence="2">Uncharacterized protein</fullName>
    </submittedName>
</protein>
<sequence>MASEEPSSVSFSMRRAELLSSMLQLPDSGDGIDETTNGLIDSLQAHVTNILQRNSNKIANFTVIENREKRINLNEDSPQAQCVISQTRYLLDNFAVFRQVFARKASDPDFDSLNTIACESSTIKAQKLIKERHIYLEELMRCDLITRGDGYEAIKRLEPATIIIHLRYWHTWLSRKNFPDLSDDELQISLTVANAFGADFPLIEVVAKESGLQMPIDDAGKSRKGNHKKASGKRKRSIGESCESVASDVLTRSTEKIVENPRCEAPKAISASSSESQTDESLSVIKNAVVKLELPPPIGAIEGLNFVVILKTDFPTDQQEELSIENWGKTYTPEYIRCFKTNLLSSAPRLHYFLNARQTGSGESVDDSGIPVSDGHVWDPIQSDIKKLYSKFPILYYDEVISDFGESWDGWKELDPWIQGKTGQDVLWLAVQFWLLFTERNGAGDPPQRTREEMALKEDLVWAVGKWLGADYKILRRFHVSWGTKMKSDDPNNKTRKTTHGFKGSGYYKNKRGPNDPLRFGK</sequence>
<accession>A0A9P5LVB7</accession>
<dbReference type="RefSeq" id="XP_038733406.1">
    <property type="nucleotide sequence ID" value="XM_038876069.1"/>
</dbReference>
<dbReference type="GeneID" id="62149146"/>
<evidence type="ECO:0000313" key="3">
    <source>
        <dbReference type="Proteomes" id="UP000710849"/>
    </source>
</evidence>
<dbReference type="Proteomes" id="UP000710849">
    <property type="component" value="Unassembled WGS sequence"/>
</dbReference>
<gene>
    <name evidence="2" type="ORF">EAE97_005557</name>
</gene>
<comment type="caution">
    <text evidence="2">The sequence shown here is derived from an EMBL/GenBank/DDBJ whole genome shotgun (WGS) entry which is preliminary data.</text>
</comment>
<proteinExistence type="predicted"/>
<feature type="region of interest" description="Disordered" evidence="1">
    <location>
        <begin position="485"/>
        <end position="522"/>
    </location>
</feature>
<name>A0A9P5LVB7_9HELO</name>
<feature type="compositionally biased region" description="Basic residues" evidence="1">
    <location>
        <begin position="222"/>
        <end position="236"/>
    </location>
</feature>